<sequence length="81" mass="8821">MEEIKVGPIPKYQQLAAILRRRIAAMEPGDPIPSETELEMETGLARGTIKKAVALLRNEGLIVTTRGLGSFVAEHPPADEQ</sequence>
<dbReference type="Proteomes" id="UP000236723">
    <property type="component" value="Unassembled WGS sequence"/>
</dbReference>
<dbReference type="InterPro" id="IPR000524">
    <property type="entry name" value="Tscrpt_reg_HTH_GntR"/>
</dbReference>
<protein>
    <submittedName>
        <fullName evidence="5">Regulatory protein, gntR family</fullName>
    </submittedName>
</protein>
<proteinExistence type="predicted"/>
<dbReference type="PANTHER" id="PTHR44846">
    <property type="entry name" value="MANNOSYL-D-GLYCERATE TRANSPORT/METABOLISM SYSTEM REPRESSOR MNGR-RELATED"/>
    <property type="match status" value="1"/>
</dbReference>
<dbReference type="InterPro" id="IPR050679">
    <property type="entry name" value="Bact_HTH_transcr_reg"/>
</dbReference>
<dbReference type="PRINTS" id="PR00035">
    <property type="entry name" value="HTHGNTR"/>
</dbReference>
<feature type="domain" description="HTH gntR-type" evidence="4">
    <location>
        <begin position="9"/>
        <end position="75"/>
    </location>
</feature>
<dbReference type="RefSeq" id="WP_103940296.1">
    <property type="nucleotide sequence ID" value="NZ_FNVO01000011.1"/>
</dbReference>
<dbReference type="InterPro" id="IPR036390">
    <property type="entry name" value="WH_DNA-bd_sf"/>
</dbReference>
<evidence type="ECO:0000256" key="2">
    <source>
        <dbReference type="ARBA" id="ARBA00023125"/>
    </source>
</evidence>
<dbReference type="Gene3D" id="1.10.10.10">
    <property type="entry name" value="Winged helix-like DNA-binding domain superfamily/Winged helix DNA-binding domain"/>
    <property type="match status" value="1"/>
</dbReference>
<accession>A0A1H6CUY5</accession>
<gene>
    <name evidence="5" type="ORF">SAMN04489712_111206</name>
</gene>
<dbReference type="GO" id="GO:0045892">
    <property type="term" value="P:negative regulation of DNA-templated transcription"/>
    <property type="evidence" value="ECO:0007669"/>
    <property type="project" value="TreeGrafter"/>
</dbReference>
<dbReference type="EMBL" id="FNVO01000011">
    <property type="protein sequence ID" value="SEG76782.1"/>
    <property type="molecule type" value="Genomic_DNA"/>
</dbReference>
<evidence type="ECO:0000313" key="5">
    <source>
        <dbReference type="EMBL" id="SEG76782.1"/>
    </source>
</evidence>
<dbReference type="OrthoDB" id="4338617at2"/>
<evidence type="ECO:0000256" key="3">
    <source>
        <dbReference type="ARBA" id="ARBA00023163"/>
    </source>
</evidence>
<dbReference type="GO" id="GO:0003677">
    <property type="term" value="F:DNA binding"/>
    <property type="evidence" value="ECO:0007669"/>
    <property type="project" value="UniProtKB-KW"/>
</dbReference>
<dbReference type="SMART" id="SM00345">
    <property type="entry name" value="HTH_GNTR"/>
    <property type="match status" value="1"/>
</dbReference>
<keyword evidence="3" id="KW-0804">Transcription</keyword>
<dbReference type="CDD" id="cd07377">
    <property type="entry name" value="WHTH_GntR"/>
    <property type="match status" value="1"/>
</dbReference>
<evidence type="ECO:0000256" key="1">
    <source>
        <dbReference type="ARBA" id="ARBA00023015"/>
    </source>
</evidence>
<dbReference type="InterPro" id="IPR036388">
    <property type="entry name" value="WH-like_DNA-bd_sf"/>
</dbReference>
<keyword evidence="1" id="KW-0805">Transcription regulation</keyword>
<keyword evidence="6" id="KW-1185">Reference proteome</keyword>
<reference evidence="6" key="1">
    <citation type="submission" date="2016-10" db="EMBL/GenBank/DDBJ databases">
        <authorList>
            <person name="Varghese N."/>
            <person name="Submissions S."/>
        </authorList>
    </citation>
    <scope>NUCLEOTIDE SEQUENCE [LARGE SCALE GENOMIC DNA]</scope>
    <source>
        <strain evidence="6">DSM 43163</strain>
    </source>
</reference>
<organism evidence="5 6">
    <name type="scientific">Thermomonospora echinospora</name>
    <dbReference type="NCBI Taxonomy" id="1992"/>
    <lineage>
        <taxon>Bacteria</taxon>
        <taxon>Bacillati</taxon>
        <taxon>Actinomycetota</taxon>
        <taxon>Actinomycetes</taxon>
        <taxon>Streptosporangiales</taxon>
        <taxon>Thermomonosporaceae</taxon>
        <taxon>Thermomonospora</taxon>
    </lineage>
</organism>
<dbReference type="PROSITE" id="PS50949">
    <property type="entry name" value="HTH_GNTR"/>
    <property type="match status" value="1"/>
</dbReference>
<dbReference type="Pfam" id="PF00392">
    <property type="entry name" value="GntR"/>
    <property type="match status" value="1"/>
</dbReference>
<keyword evidence="2" id="KW-0238">DNA-binding</keyword>
<evidence type="ECO:0000259" key="4">
    <source>
        <dbReference type="PROSITE" id="PS50949"/>
    </source>
</evidence>
<name>A0A1H6CUY5_9ACTN</name>
<dbReference type="PANTHER" id="PTHR44846:SF17">
    <property type="entry name" value="GNTR-FAMILY TRANSCRIPTIONAL REGULATOR"/>
    <property type="match status" value="1"/>
</dbReference>
<dbReference type="SUPFAM" id="SSF46785">
    <property type="entry name" value="Winged helix' DNA-binding domain"/>
    <property type="match status" value="1"/>
</dbReference>
<dbReference type="GO" id="GO:0003700">
    <property type="term" value="F:DNA-binding transcription factor activity"/>
    <property type="evidence" value="ECO:0007669"/>
    <property type="project" value="InterPro"/>
</dbReference>
<evidence type="ECO:0000313" key="6">
    <source>
        <dbReference type="Proteomes" id="UP000236723"/>
    </source>
</evidence>
<dbReference type="AlphaFoldDB" id="A0A1H6CUY5"/>